<dbReference type="Proteomes" id="UP000078540">
    <property type="component" value="Unassembled WGS sequence"/>
</dbReference>
<dbReference type="AlphaFoldDB" id="A0A195BH98"/>
<organism evidence="2 3">
    <name type="scientific">Atta colombica</name>
    <dbReference type="NCBI Taxonomy" id="520822"/>
    <lineage>
        <taxon>Eukaryota</taxon>
        <taxon>Metazoa</taxon>
        <taxon>Ecdysozoa</taxon>
        <taxon>Arthropoda</taxon>
        <taxon>Hexapoda</taxon>
        <taxon>Insecta</taxon>
        <taxon>Pterygota</taxon>
        <taxon>Neoptera</taxon>
        <taxon>Endopterygota</taxon>
        <taxon>Hymenoptera</taxon>
        <taxon>Apocrita</taxon>
        <taxon>Aculeata</taxon>
        <taxon>Formicoidea</taxon>
        <taxon>Formicidae</taxon>
        <taxon>Myrmicinae</taxon>
        <taxon>Atta</taxon>
    </lineage>
</organism>
<gene>
    <name evidence="2" type="ORF">ALC53_05929</name>
</gene>
<reference evidence="2 3" key="1">
    <citation type="submission" date="2015-09" db="EMBL/GenBank/DDBJ databases">
        <title>Atta colombica WGS genome.</title>
        <authorList>
            <person name="Nygaard S."/>
            <person name="Hu H."/>
            <person name="Boomsma J."/>
            <person name="Zhang G."/>
        </authorList>
    </citation>
    <scope>NUCLEOTIDE SEQUENCE [LARGE SCALE GENOMIC DNA]</scope>
    <source>
        <strain evidence="2">Treedump-2</strain>
        <tissue evidence="2">Whole body</tissue>
    </source>
</reference>
<protein>
    <submittedName>
        <fullName evidence="2">Uncharacterized protein</fullName>
    </submittedName>
</protein>
<feature type="transmembrane region" description="Helical" evidence="1">
    <location>
        <begin position="58"/>
        <end position="80"/>
    </location>
</feature>
<keyword evidence="1" id="KW-0812">Transmembrane</keyword>
<dbReference type="EMBL" id="KQ976488">
    <property type="protein sequence ID" value="KYM83529.1"/>
    <property type="molecule type" value="Genomic_DNA"/>
</dbReference>
<feature type="transmembrane region" description="Helical" evidence="1">
    <location>
        <begin position="100"/>
        <end position="120"/>
    </location>
</feature>
<evidence type="ECO:0000313" key="3">
    <source>
        <dbReference type="Proteomes" id="UP000078540"/>
    </source>
</evidence>
<evidence type="ECO:0000256" key="1">
    <source>
        <dbReference type="SAM" id="Phobius"/>
    </source>
</evidence>
<keyword evidence="3" id="KW-1185">Reference proteome</keyword>
<sequence length="121" mass="13555">MIPHDGPPLFTPKKLEEEKGGLPRLLLGRFGRTIRLIVRMSRSEGRMIRTTRFCNGCIPLAITSQISLTLALLTGSAGINGRFGLVSSKYCRIFNYIKKIVYYYSFAGVAVLAKILKLYVK</sequence>
<evidence type="ECO:0000313" key="2">
    <source>
        <dbReference type="EMBL" id="KYM83529.1"/>
    </source>
</evidence>
<accession>A0A195BH98</accession>
<keyword evidence="1" id="KW-0472">Membrane</keyword>
<keyword evidence="1" id="KW-1133">Transmembrane helix</keyword>
<proteinExistence type="predicted"/>
<name>A0A195BH98_9HYME</name>